<dbReference type="PIRSF" id="PIRSF006707">
    <property type="entry name" value="MJ1563"/>
    <property type="match status" value="1"/>
</dbReference>
<dbReference type="RefSeq" id="WP_379709859.1">
    <property type="nucleotide sequence ID" value="NZ_JBHSCZ010000002.1"/>
</dbReference>
<feature type="domain" description="HTH marR-type" evidence="5">
    <location>
        <begin position="29"/>
        <end position="86"/>
    </location>
</feature>
<evidence type="ECO:0000256" key="3">
    <source>
        <dbReference type="ARBA" id="ARBA00023163"/>
    </source>
</evidence>
<organism evidence="6 7">
    <name type="scientific">Ferruginibacter yonginensis</name>
    <dbReference type="NCBI Taxonomy" id="1310416"/>
    <lineage>
        <taxon>Bacteria</taxon>
        <taxon>Pseudomonadati</taxon>
        <taxon>Bacteroidota</taxon>
        <taxon>Chitinophagia</taxon>
        <taxon>Chitinophagales</taxon>
        <taxon>Chitinophagaceae</taxon>
        <taxon>Ferruginibacter</taxon>
    </lineage>
</organism>
<dbReference type="SUPFAM" id="SSF46785">
    <property type="entry name" value="Winged helix' DNA-binding domain"/>
    <property type="match status" value="1"/>
</dbReference>
<comment type="similarity">
    <text evidence="4">Belongs to the GbsR family.</text>
</comment>
<evidence type="ECO:0000313" key="6">
    <source>
        <dbReference type="EMBL" id="MFC4263382.1"/>
    </source>
</evidence>
<evidence type="ECO:0000256" key="2">
    <source>
        <dbReference type="ARBA" id="ARBA00023125"/>
    </source>
</evidence>
<dbReference type="Gene3D" id="1.10.10.10">
    <property type="entry name" value="Winged helix-like DNA-binding domain superfamily/Winged helix DNA-binding domain"/>
    <property type="match status" value="1"/>
</dbReference>
<dbReference type="Pfam" id="PF12802">
    <property type="entry name" value="MarR_2"/>
    <property type="match status" value="1"/>
</dbReference>
<dbReference type="Proteomes" id="UP001595907">
    <property type="component" value="Unassembled WGS sequence"/>
</dbReference>
<dbReference type="PANTHER" id="PTHR38465:SF1">
    <property type="entry name" value="HTH-TYPE TRANSCRIPTIONAL REGULATOR MJ1563-RELATED"/>
    <property type="match status" value="1"/>
</dbReference>
<dbReference type="EMBL" id="JBHSCZ010000002">
    <property type="protein sequence ID" value="MFC4263382.1"/>
    <property type="molecule type" value="Genomic_DNA"/>
</dbReference>
<evidence type="ECO:0000259" key="5">
    <source>
        <dbReference type="Pfam" id="PF12802"/>
    </source>
</evidence>
<keyword evidence="3 4" id="KW-0804">Transcription</keyword>
<dbReference type="InterPro" id="IPR000835">
    <property type="entry name" value="HTH_MarR-typ"/>
</dbReference>
<dbReference type="InterPro" id="IPR036390">
    <property type="entry name" value="WH_DNA-bd_sf"/>
</dbReference>
<dbReference type="InterPro" id="IPR052362">
    <property type="entry name" value="HTH-GbsR_regulator"/>
</dbReference>
<sequence>MFIFQCIMTITEAKQQFINSWGAFGTQWGINRTMAQIHALLLISEQPLTQDDMMEQLNISRGNVNMNIRDLISWGLVERVIVPGERKEYFTADKDIWKVATQIIKERKKRELDPMLKLLGQLENIDNPKDDESKQFLKVVSDIKKLGSHADSLIDVMIKAEENRFINAVIKLFK</sequence>
<accession>A0ABV8QT58</accession>
<protein>
    <recommendedName>
        <fullName evidence="4">HTH-type transcriptional regulator</fullName>
    </recommendedName>
</protein>
<keyword evidence="2 4" id="KW-0238">DNA-binding</keyword>
<name>A0ABV8QT58_9BACT</name>
<proteinExistence type="inferred from homology"/>
<reference evidence="7" key="1">
    <citation type="journal article" date="2019" name="Int. J. Syst. Evol. Microbiol.">
        <title>The Global Catalogue of Microorganisms (GCM) 10K type strain sequencing project: providing services to taxonomists for standard genome sequencing and annotation.</title>
        <authorList>
            <consortium name="The Broad Institute Genomics Platform"/>
            <consortium name="The Broad Institute Genome Sequencing Center for Infectious Disease"/>
            <person name="Wu L."/>
            <person name="Ma J."/>
        </authorList>
    </citation>
    <scope>NUCLEOTIDE SEQUENCE [LARGE SCALE GENOMIC DNA]</scope>
    <source>
        <strain evidence="7">CECT 8289</strain>
    </source>
</reference>
<keyword evidence="1 4" id="KW-0805">Transcription regulation</keyword>
<keyword evidence="7" id="KW-1185">Reference proteome</keyword>
<dbReference type="InterPro" id="IPR011991">
    <property type="entry name" value="ArsR-like_HTH"/>
</dbReference>
<comment type="caution">
    <text evidence="6">The sequence shown here is derived from an EMBL/GenBank/DDBJ whole genome shotgun (WGS) entry which is preliminary data.</text>
</comment>
<dbReference type="PANTHER" id="PTHR38465">
    <property type="entry name" value="HTH-TYPE TRANSCRIPTIONAL REGULATOR MJ1563-RELATED"/>
    <property type="match status" value="1"/>
</dbReference>
<dbReference type="CDD" id="cd00090">
    <property type="entry name" value="HTH_ARSR"/>
    <property type="match status" value="1"/>
</dbReference>
<evidence type="ECO:0000313" key="7">
    <source>
        <dbReference type="Proteomes" id="UP001595907"/>
    </source>
</evidence>
<dbReference type="InterPro" id="IPR026282">
    <property type="entry name" value="MJ1563"/>
</dbReference>
<evidence type="ECO:0000256" key="4">
    <source>
        <dbReference type="PIRNR" id="PIRNR006707"/>
    </source>
</evidence>
<dbReference type="InterPro" id="IPR036388">
    <property type="entry name" value="WH-like_DNA-bd_sf"/>
</dbReference>
<evidence type="ECO:0000256" key="1">
    <source>
        <dbReference type="ARBA" id="ARBA00023015"/>
    </source>
</evidence>
<gene>
    <name evidence="6" type="ORF">ACFOWM_10860</name>
</gene>